<comment type="caution">
    <text evidence="6">The sequence shown here is derived from an EMBL/GenBank/DDBJ whole genome shotgun (WGS) entry which is preliminary data.</text>
</comment>
<feature type="compositionally biased region" description="Low complexity" evidence="5">
    <location>
        <begin position="201"/>
        <end position="212"/>
    </location>
</feature>
<comment type="subcellular location">
    <subcellularLocation>
        <location evidence="1">Cytoplasm</location>
    </subcellularLocation>
</comment>
<feature type="region of interest" description="Disordered" evidence="5">
    <location>
        <begin position="475"/>
        <end position="536"/>
    </location>
</feature>
<feature type="compositionally biased region" description="Polar residues" evidence="5">
    <location>
        <begin position="503"/>
        <end position="522"/>
    </location>
</feature>
<dbReference type="CDD" id="cd13182">
    <property type="entry name" value="EVH1-like_Dcp1"/>
    <property type="match status" value="1"/>
</dbReference>
<reference evidence="6 7" key="1">
    <citation type="journal article" date="2018" name="Front. Microbiol.">
        <title>Prospects for Fungal Bioremediation of Acidic Radioactive Waste Sites: Characterization and Genome Sequence of Rhodotorula taiwanensis MD1149.</title>
        <authorList>
            <person name="Tkavc R."/>
            <person name="Matrosova V.Y."/>
            <person name="Grichenko O.E."/>
            <person name="Gostincar C."/>
            <person name="Volpe R.P."/>
            <person name="Klimenkova P."/>
            <person name="Gaidamakova E.K."/>
            <person name="Zhou C.E."/>
            <person name="Stewart B.J."/>
            <person name="Lyman M.G."/>
            <person name="Malfatti S.A."/>
            <person name="Rubinfeld B."/>
            <person name="Courtot M."/>
            <person name="Singh J."/>
            <person name="Dalgard C.L."/>
            <person name="Hamilton T."/>
            <person name="Frey K.G."/>
            <person name="Gunde-Cimerman N."/>
            <person name="Dugan L."/>
            <person name="Daly M.J."/>
        </authorList>
    </citation>
    <scope>NUCLEOTIDE SEQUENCE [LARGE SCALE GENOMIC DNA]</scope>
    <source>
        <strain evidence="6 7">MD1149</strain>
    </source>
</reference>
<sequence>MATSKDDVRRQLNLKNLQRHDPSIDRIVASTSYASIYDNKGQGWVKTGVEGPMFLFSRQVQTTAAPHYGFFVLNRNGLEYVQEFLTPESEVQVGGEFILYESGKNADRATGIWVFEEKERHELCRQMEQVRARAASSEGAKATAPGIPRGQPISIDMLFNAASPTPAAAQLPSSLPVARPSPMNPLDALFASAALSPRPTPASAGAASPRARNVQAPPYSDSSASQRLPSTLEQLFAAASPTPQAASLPPHAQHTSPPDRSPATGSESLTSRDGSGMALLDSIFASATQGASPWPTATQAPAQHPQTLRSGPNVQADVSALSNNSVQTTGAPSAVPPSQPSLPVSVPASSNPRDARDLLAMLGGLGTSPTKPAEAPRQAQYQHATASASASPKPQTTVHPQGLSMDPKPGAIGHESTVVSSSRRTKSSSSVSRSTEQTVAEKGQREAPSKIASQTMFAPPVLSHDIFATLPVPGQTKKEAAPRPSSPSPNGLPNAADGPSEPLSPSQREVQPASEQSKSSLDATTSTNSKRSASSASILLSKAEMITAIDDAVGSARVGLDSVDAASCSIDQAGPLSKEDFISQAMSVIQKPSFMTQLYGRYLERYEEQHE</sequence>
<evidence type="ECO:0000256" key="4">
    <source>
        <dbReference type="ARBA" id="ARBA00022664"/>
    </source>
</evidence>
<feature type="compositionally biased region" description="Polar residues" evidence="5">
    <location>
        <begin position="379"/>
        <end position="399"/>
    </location>
</feature>
<organism evidence="6 7">
    <name type="scientific">Rhodotorula taiwanensis</name>
    <dbReference type="NCBI Taxonomy" id="741276"/>
    <lineage>
        <taxon>Eukaryota</taxon>
        <taxon>Fungi</taxon>
        <taxon>Dikarya</taxon>
        <taxon>Basidiomycota</taxon>
        <taxon>Pucciniomycotina</taxon>
        <taxon>Microbotryomycetes</taxon>
        <taxon>Sporidiobolales</taxon>
        <taxon>Sporidiobolaceae</taxon>
        <taxon>Rhodotorula</taxon>
    </lineage>
</organism>
<evidence type="ECO:0000256" key="3">
    <source>
        <dbReference type="ARBA" id="ARBA00022490"/>
    </source>
</evidence>
<evidence type="ECO:0000256" key="5">
    <source>
        <dbReference type="SAM" id="MobiDB-lite"/>
    </source>
</evidence>
<dbReference type="SUPFAM" id="SSF50729">
    <property type="entry name" value="PH domain-like"/>
    <property type="match status" value="1"/>
</dbReference>
<dbReference type="InterPro" id="IPR010334">
    <property type="entry name" value="Dcp1"/>
</dbReference>
<dbReference type="InterPro" id="IPR011993">
    <property type="entry name" value="PH-like_dom_sf"/>
</dbReference>
<dbReference type="Proteomes" id="UP000237144">
    <property type="component" value="Unassembled WGS sequence"/>
</dbReference>
<proteinExistence type="inferred from homology"/>
<dbReference type="GO" id="GO:0000290">
    <property type="term" value="P:deadenylation-dependent decapping of nuclear-transcribed mRNA"/>
    <property type="evidence" value="ECO:0007669"/>
    <property type="project" value="InterPro"/>
</dbReference>
<feature type="region of interest" description="Disordered" evidence="5">
    <location>
        <begin position="289"/>
        <end position="451"/>
    </location>
</feature>
<dbReference type="GO" id="GO:0008047">
    <property type="term" value="F:enzyme activator activity"/>
    <property type="evidence" value="ECO:0007669"/>
    <property type="project" value="InterPro"/>
</dbReference>
<protein>
    <submittedName>
        <fullName evidence="6">Uncharacterized protein</fullName>
    </submittedName>
</protein>
<dbReference type="OrthoDB" id="440673at2759"/>
<feature type="compositionally biased region" description="Polar residues" evidence="5">
    <location>
        <begin position="289"/>
        <end position="313"/>
    </location>
</feature>
<keyword evidence="7" id="KW-1185">Reference proteome</keyword>
<feature type="compositionally biased region" description="Polar residues" evidence="5">
    <location>
        <begin position="320"/>
        <end position="330"/>
    </location>
</feature>
<feature type="compositionally biased region" description="Low complexity" evidence="5">
    <location>
        <begin position="523"/>
        <end position="536"/>
    </location>
</feature>
<keyword evidence="4" id="KW-0507">mRNA processing</keyword>
<dbReference type="GO" id="GO:0000932">
    <property type="term" value="C:P-body"/>
    <property type="evidence" value="ECO:0007669"/>
    <property type="project" value="TreeGrafter"/>
</dbReference>
<comment type="similarity">
    <text evidence="2">Belongs to the DCP1 family.</text>
</comment>
<feature type="compositionally biased region" description="Low complexity" evidence="5">
    <location>
        <begin position="416"/>
        <end position="435"/>
    </location>
</feature>
<feature type="compositionally biased region" description="Polar residues" evidence="5">
    <location>
        <begin position="253"/>
        <end position="273"/>
    </location>
</feature>
<dbReference type="Gene3D" id="2.30.29.30">
    <property type="entry name" value="Pleckstrin-homology domain (PH domain)/Phosphotyrosine-binding domain (PTB)"/>
    <property type="match status" value="1"/>
</dbReference>
<evidence type="ECO:0000256" key="2">
    <source>
        <dbReference type="ARBA" id="ARBA00008778"/>
    </source>
</evidence>
<feature type="region of interest" description="Disordered" evidence="5">
    <location>
        <begin position="240"/>
        <end position="274"/>
    </location>
</feature>
<dbReference type="PANTHER" id="PTHR16290">
    <property type="entry name" value="TRANSCRIPTION FACTOR SMIF DECAPPING ENZYME DCP1"/>
    <property type="match status" value="1"/>
</dbReference>
<dbReference type="GO" id="GO:0006397">
    <property type="term" value="P:mRNA processing"/>
    <property type="evidence" value="ECO:0007669"/>
    <property type="project" value="UniProtKB-KW"/>
</dbReference>
<dbReference type="Pfam" id="PF06058">
    <property type="entry name" value="DCP1"/>
    <property type="match status" value="1"/>
</dbReference>
<feature type="compositionally biased region" description="Low complexity" evidence="5">
    <location>
        <begin position="341"/>
        <end position="350"/>
    </location>
</feature>
<dbReference type="PANTHER" id="PTHR16290:SF0">
    <property type="entry name" value="DECAPPING PROTEIN 1, ISOFORM A"/>
    <property type="match status" value="1"/>
</dbReference>
<dbReference type="AlphaFoldDB" id="A0A2S5BBP8"/>
<evidence type="ECO:0000256" key="1">
    <source>
        <dbReference type="ARBA" id="ARBA00004496"/>
    </source>
</evidence>
<evidence type="ECO:0000313" key="6">
    <source>
        <dbReference type="EMBL" id="POY74206.1"/>
    </source>
</evidence>
<name>A0A2S5BBP8_9BASI</name>
<dbReference type="EMBL" id="PJQD01000028">
    <property type="protein sequence ID" value="POY74206.1"/>
    <property type="molecule type" value="Genomic_DNA"/>
</dbReference>
<feature type="region of interest" description="Disordered" evidence="5">
    <location>
        <begin position="197"/>
        <end position="226"/>
    </location>
</feature>
<accession>A0A2S5BBP8</accession>
<keyword evidence="3" id="KW-0963">Cytoplasm</keyword>
<dbReference type="GO" id="GO:0003729">
    <property type="term" value="F:mRNA binding"/>
    <property type="evidence" value="ECO:0007669"/>
    <property type="project" value="TreeGrafter"/>
</dbReference>
<gene>
    <name evidence="6" type="ORF">BMF94_2780</name>
</gene>
<dbReference type="GO" id="GO:0031087">
    <property type="term" value="P:deadenylation-independent decapping of nuclear-transcribed mRNA"/>
    <property type="evidence" value="ECO:0007669"/>
    <property type="project" value="TreeGrafter"/>
</dbReference>
<evidence type="ECO:0000313" key="7">
    <source>
        <dbReference type="Proteomes" id="UP000237144"/>
    </source>
</evidence>
<dbReference type="STRING" id="741276.A0A2S5BBP8"/>